<comment type="caution">
    <text evidence="1">The sequence shown here is derived from an EMBL/GenBank/DDBJ whole genome shotgun (WGS) entry which is preliminary data.</text>
</comment>
<protein>
    <submittedName>
        <fullName evidence="1">Uncharacterized protein</fullName>
    </submittedName>
</protein>
<reference evidence="1" key="1">
    <citation type="journal article" date="2014" name="Front. Microbiol.">
        <title>High frequency of phylogenetically diverse reductive dehalogenase-homologous genes in deep subseafloor sedimentary metagenomes.</title>
        <authorList>
            <person name="Kawai M."/>
            <person name="Futagami T."/>
            <person name="Toyoda A."/>
            <person name="Takaki Y."/>
            <person name="Nishi S."/>
            <person name="Hori S."/>
            <person name="Arai W."/>
            <person name="Tsubouchi T."/>
            <person name="Morono Y."/>
            <person name="Uchiyama I."/>
            <person name="Ito T."/>
            <person name="Fujiyama A."/>
            <person name="Inagaki F."/>
            <person name="Takami H."/>
        </authorList>
    </citation>
    <scope>NUCLEOTIDE SEQUENCE</scope>
    <source>
        <strain evidence="1">Expedition CK06-06</strain>
    </source>
</reference>
<dbReference type="AlphaFoldDB" id="X1UVN8"/>
<name>X1UVN8_9ZZZZ</name>
<evidence type="ECO:0000313" key="1">
    <source>
        <dbReference type="EMBL" id="GAJ21519.1"/>
    </source>
</evidence>
<accession>X1UVN8</accession>
<dbReference type="EMBL" id="BARW01036925">
    <property type="protein sequence ID" value="GAJ21519.1"/>
    <property type="molecule type" value="Genomic_DNA"/>
</dbReference>
<organism evidence="1">
    <name type="scientific">marine sediment metagenome</name>
    <dbReference type="NCBI Taxonomy" id="412755"/>
    <lineage>
        <taxon>unclassified sequences</taxon>
        <taxon>metagenomes</taxon>
        <taxon>ecological metagenomes</taxon>
    </lineage>
</organism>
<sequence>MSLSALKPKTEQTKESKNLEKKVIIKYVYVYVYTYDFKKY</sequence>
<gene>
    <name evidence="1" type="ORF">S12H4_57168</name>
</gene>
<proteinExistence type="predicted"/>